<proteinExistence type="predicted"/>
<evidence type="ECO:0000313" key="2">
    <source>
        <dbReference type="Proteomes" id="UP000195985"/>
    </source>
</evidence>
<dbReference type="RefSeq" id="WP_086941844.1">
    <property type="nucleotide sequence ID" value="NZ_FONM01000034.1"/>
</dbReference>
<keyword evidence="2" id="KW-1185">Reference proteome</keyword>
<dbReference type="OrthoDB" id="3078265at2"/>
<dbReference type="Proteomes" id="UP000195985">
    <property type="component" value="Unassembled WGS sequence"/>
</dbReference>
<dbReference type="AlphaFoldDB" id="A0A1W1ID81"/>
<accession>A0A1W1ID81</accession>
<evidence type="ECO:0000313" key="1">
    <source>
        <dbReference type="EMBL" id="SLM50950.1"/>
    </source>
</evidence>
<name>A0A1W1ID81_9LACT</name>
<protein>
    <submittedName>
        <fullName evidence="1">Uncharacterized protein</fullName>
    </submittedName>
</protein>
<organism evidence="1 2">
    <name type="scientific">Trichococcus pasteurii</name>
    <dbReference type="NCBI Taxonomy" id="43064"/>
    <lineage>
        <taxon>Bacteria</taxon>
        <taxon>Bacillati</taxon>
        <taxon>Bacillota</taxon>
        <taxon>Bacilli</taxon>
        <taxon>Lactobacillales</taxon>
        <taxon>Carnobacteriaceae</taxon>
        <taxon>Trichococcus</taxon>
    </lineage>
</organism>
<sequence length="195" mass="22468">MRGYNDGYTRAIVIVHGKSEYDIVRHIKSKLRVPIEIYAKDKGQHSIEISSIMGVLENQIFQKKKNFLGEYTKIKRENDDILNVKIFIILDVDSAPPETVNKFVNKSMFKDHWLYPYIHPILNDKNLEEALNSIGYTYAKKSSEKSKYSKIFPVERGKQDKDTIIALSAALKTTKKSNLDELLDYCLENCPNFGS</sequence>
<gene>
    <name evidence="1" type="ORF">TPAS_623</name>
</gene>
<dbReference type="STRING" id="43064.SAMN04488086_1347"/>
<dbReference type="EMBL" id="FWEY01000002">
    <property type="protein sequence ID" value="SLM50950.1"/>
    <property type="molecule type" value="Genomic_DNA"/>
</dbReference>
<reference evidence="2" key="1">
    <citation type="submission" date="2016-04" db="EMBL/GenBank/DDBJ databases">
        <authorList>
            <person name="Strepis N."/>
        </authorList>
    </citation>
    <scope>NUCLEOTIDE SEQUENCE [LARGE SCALE GENOMIC DNA]</scope>
</reference>